<evidence type="ECO:0000313" key="2">
    <source>
        <dbReference type="Proteomes" id="UP001470230"/>
    </source>
</evidence>
<protein>
    <recommendedName>
        <fullName evidence="3">Tubby C-terminal domain-containing protein</fullName>
    </recommendedName>
</protein>
<reference evidence="1 2" key="1">
    <citation type="submission" date="2024-04" db="EMBL/GenBank/DDBJ databases">
        <title>Tritrichomonas musculus Genome.</title>
        <authorList>
            <person name="Alves-Ferreira E."/>
            <person name="Grigg M."/>
            <person name="Lorenzi H."/>
            <person name="Galac M."/>
        </authorList>
    </citation>
    <scope>NUCLEOTIDE SEQUENCE [LARGE SCALE GENOMIC DNA]</scope>
    <source>
        <strain evidence="1 2">EAF2021</strain>
    </source>
</reference>
<dbReference type="EMBL" id="JAPFFF010000064">
    <property type="protein sequence ID" value="KAK8836581.1"/>
    <property type="molecule type" value="Genomic_DNA"/>
</dbReference>
<comment type="caution">
    <text evidence="1">The sequence shown here is derived from an EMBL/GenBank/DDBJ whole genome shotgun (WGS) entry which is preliminary data.</text>
</comment>
<name>A0ABR2GSD4_9EUKA</name>
<proteinExistence type="predicted"/>
<evidence type="ECO:0000313" key="1">
    <source>
        <dbReference type="EMBL" id="KAK8836581.1"/>
    </source>
</evidence>
<dbReference type="Proteomes" id="UP001470230">
    <property type="component" value="Unassembled WGS sequence"/>
</dbReference>
<gene>
    <name evidence="1" type="ORF">M9Y10_037515</name>
</gene>
<evidence type="ECO:0008006" key="3">
    <source>
        <dbReference type="Google" id="ProtNLM"/>
    </source>
</evidence>
<sequence length="192" mass="22222">MKKIPSHPACYQIIENIPFAKLTRFYFLKDCSILYTAKYKKNHFYIGSGDCFHIHEKRVENCAQITCDKDNYNKVVREDQEFAICFVGYSGGYSIDVSFENNGEKLHWEPKEVKEDAEFDGEYKHSPIHTDRNIILQDSKMKNCLIIRKMSKEVIEAECNPDVNPIIIFAIAISQIIGPFSSGHNFHKSFVN</sequence>
<organism evidence="1 2">
    <name type="scientific">Tritrichomonas musculus</name>
    <dbReference type="NCBI Taxonomy" id="1915356"/>
    <lineage>
        <taxon>Eukaryota</taxon>
        <taxon>Metamonada</taxon>
        <taxon>Parabasalia</taxon>
        <taxon>Tritrichomonadida</taxon>
        <taxon>Tritrichomonadidae</taxon>
        <taxon>Tritrichomonas</taxon>
    </lineage>
</organism>
<keyword evidence="2" id="KW-1185">Reference proteome</keyword>
<accession>A0ABR2GSD4</accession>